<dbReference type="Pfam" id="PF01170">
    <property type="entry name" value="UPF0020"/>
    <property type="match status" value="1"/>
</dbReference>
<feature type="domain" description="THUMP" evidence="5">
    <location>
        <begin position="46"/>
        <end position="157"/>
    </location>
</feature>
<dbReference type="RefSeq" id="WP_169345136.1">
    <property type="nucleotide sequence ID" value="NZ_JABBJJ010000049.1"/>
</dbReference>
<dbReference type="CDD" id="cd11715">
    <property type="entry name" value="THUMP_AdoMetMT"/>
    <property type="match status" value="1"/>
</dbReference>
<dbReference type="SUPFAM" id="SSF53335">
    <property type="entry name" value="S-adenosyl-L-methionine-dependent methyltransferases"/>
    <property type="match status" value="1"/>
</dbReference>
<evidence type="ECO:0000256" key="3">
    <source>
        <dbReference type="PROSITE-ProRule" id="PRU00529"/>
    </source>
</evidence>
<dbReference type="Proteomes" id="UP000518300">
    <property type="component" value="Unassembled WGS sequence"/>
</dbReference>
<dbReference type="InterPro" id="IPR004114">
    <property type="entry name" value="THUMP_dom"/>
</dbReference>
<keyword evidence="1 6" id="KW-0489">Methyltransferase</keyword>
<dbReference type="Gene3D" id="3.40.50.150">
    <property type="entry name" value="Vaccinia Virus protein VP39"/>
    <property type="match status" value="1"/>
</dbReference>
<evidence type="ECO:0000313" key="7">
    <source>
        <dbReference type="Proteomes" id="UP000518300"/>
    </source>
</evidence>
<dbReference type="InterPro" id="IPR054170">
    <property type="entry name" value="RlmL_1st"/>
</dbReference>
<dbReference type="PANTHER" id="PTHR47313">
    <property type="entry name" value="RIBOSOMAL RNA LARGE SUBUNIT METHYLTRANSFERASE K/L"/>
    <property type="match status" value="1"/>
</dbReference>
<comment type="caution">
    <text evidence="6">The sequence shown here is derived from an EMBL/GenBank/DDBJ whole genome shotgun (WGS) entry which is preliminary data.</text>
</comment>
<dbReference type="PROSITE" id="PS01261">
    <property type="entry name" value="UPF0020"/>
    <property type="match status" value="1"/>
</dbReference>
<dbReference type="EMBL" id="JABBJJ010000049">
    <property type="protein sequence ID" value="NMO15848.1"/>
    <property type="molecule type" value="Genomic_DNA"/>
</dbReference>
<dbReference type="PANTHER" id="PTHR47313:SF1">
    <property type="entry name" value="RIBOSOMAL RNA LARGE SUBUNIT METHYLTRANSFERASE K_L"/>
    <property type="match status" value="1"/>
</dbReference>
<dbReference type="Gene3D" id="3.30.2130.30">
    <property type="match status" value="1"/>
</dbReference>
<dbReference type="GO" id="GO:0070043">
    <property type="term" value="F:rRNA (guanine-N7-)-methyltransferase activity"/>
    <property type="evidence" value="ECO:0007669"/>
    <property type="project" value="TreeGrafter"/>
</dbReference>
<dbReference type="Pfam" id="PF02926">
    <property type="entry name" value="THUMP"/>
    <property type="match status" value="1"/>
</dbReference>
<dbReference type="InterPro" id="IPR002052">
    <property type="entry name" value="DNA_methylase_N6_adenine_CS"/>
</dbReference>
<keyword evidence="2 6" id="KW-0808">Transferase</keyword>
<evidence type="ECO:0000313" key="6">
    <source>
        <dbReference type="EMBL" id="NMO15848.1"/>
    </source>
</evidence>
<organism evidence="6 7">
    <name type="scientific">Pyxidicoccus fallax</name>
    <dbReference type="NCBI Taxonomy" id="394095"/>
    <lineage>
        <taxon>Bacteria</taxon>
        <taxon>Pseudomonadati</taxon>
        <taxon>Myxococcota</taxon>
        <taxon>Myxococcia</taxon>
        <taxon>Myxococcales</taxon>
        <taxon>Cystobacterineae</taxon>
        <taxon>Myxococcaceae</taxon>
        <taxon>Pyxidicoccus</taxon>
    </lineage>
</organism>
<proteinExistence type="predicted"/>
<feature type="region of interest" description="Disordered" evidence="4">
    <location>
        <begin position="381"/>
        <end position="409"/>
    </location>
</feature>
<dbReference type="PROSITE" id="PS51165">
    <property type="entry name" value="THUMP"/>
    <property type="match status" value="1"/>
</dbReference>
<gene>
    <name evidence="6" type="ORF">HG543_13440</name>
</gene>
<evidence type="ECO:0000256" key="2">
    <source>
        <dbReference type="ARBA" id="ARBA00022679"/>
    </source>
</evidence>
<dbReference type="InterPro" id="IPR053943">
    <property type="entry name" value="RlmKL-like_Mtase_CS"/>
</dbReference>
<dbReference type="PROSITE" id="PS00092">
    <property type="entry name" value="N6_MTASE"/>
    <property type="match status" value="1"/>
</dbReference>
<protein>
    <submittedName>
        <fullName evidence="6">RNA methyltransferase</fullName>
    </submittedName>
</protein>
<evidence type="ECO:0000259" key="5">
    <source>
        <dbReference type="PROSITE" id="PS51165"/>
    </source>
</evidence>
<dbReference type="CDD" id="cd02440">
    <property type="entry name" value="AdoMet_MTases"/>
    <property type="match status" value="1"/>
</dbReference>
<dbReference type="GO" id="GO:0008990">
    <property type="term" value="F:rRNA (guanine-N2-)-methyltransferase activity"/>
    <property type="evidence" value="ECO:0007669"/>
    <property type="project" value="TreeGrafter"/>
</dbReference>
<evidence type="ECO:0000256" key="1">
    <source>
        <dbReference type="ARBA" id="ARBA00022603"/>
    </source>
</evidence>
<dbReference type="InterPro" id="IPR029063">
    <property type="entry name" value="SAM-dependent_MTases_sf"/>
</dbReference>
<dbReference type="InterPro" id="IPR000241">
    <property type="entry name" value="RlmKL-like_Mtase"/>
</dbReference>
<name>A0A848LHE1_9BACT</name>
<accession>A0A848LHE1</accession>
<keyword evidence="7" id="KW-1185">Reference proteome</keyword>
<keyword evidence="3" id="KW-0694">RNA-binding</keyword>
<dbReference type="SMART" id="SM00981">
    <property type="entry name" value="THUMP"/>
    <property type="match status" value="1"/>
</dbReference>
<reference evidence="6 7" key="1">
    <citation type="submission" date="2020-04" db="EMBL/GenBank/DDBJ databases">
        <title>Draft genome of Pyxidicoccus fallax type strain.</title>
        <authorList>
            <person name="Whitworth D.E."/>
        </authorList>
    </citation>
    <scope>NUCLEOTIDE SEQUENCE [LARGE SCALE GENOMIC DNA]</scope>
    <source>
        <strain evidence="6 7">DSM 14698</strain>
    </source>
</reference>
<dbReference type="GO" id="GO:0003723">
    <property type="term" value="F:RNA binding"/>
    <property type="evidence" value="ECO:0007669"/>
    <property type="project" value="UniProtKB-UniRule"/>
</dbReference>
<sequence>MAERIALFATAARGTEDLLADELKELGARRIRQDRGGVRFMATLDEALMVCLWSRIAMRVLYPLGAFEAHGADGLYEAAASIPWEEHLTPDTTFAVDATLKDSEHTHSGFVALKVKDAIVDRIRDVEGARPDVSTRDPDVRVVAHLARDTLSLSLDLCGEPLHRRGYRVRPTPAPLKETLAAALLRAASYTGEEALVDPMCGSGTLLIEAGLIARKRAPGLSRDFAVERWPELGTRARELLTDMRADARRNERRVTVPLLGVDKDPEALEAASRNVRAAKLSEEIQLIEGDATKLPPLPAPGGLIITNPPYGDRLGSGGQKGMKSFYFKLGESLRVPGWRVWVLSGNPAFESAFHARPSARRDMWNGPIACTLLGYRPAGGGSEAPLGVPHEPADVAPVRPQHEGEEDG</sequence>
<evidence type="ECO:0000256" key="4">
    <source>
        <dbReference type="SAM" id="MobiDB-lite"/>
    </source>
</evidence>
<dbReference type="AlphaFoldDB" id="A0A848LHE1"/>
<dbReference type="Pfam" id="PF22020">
    <property type="entry name" value="RlmL_1st"/>
    <property type="match status" value="1"/>
</dbReference>